<dbReference type="Pfam" id="PF25507">
    <property type="entry name" value="OB_POT1A"/>
    <property type="match status" value="1"/>
</dbReference>
<sequence>MARGDDYRFLRVVDAFSSVNQRVNLIGVIIDYGIPKPTKGTDWFCSMRVVDESHNSRGLSVNFFAETNEKLPLVESSGDIIQLSNVVIKVHHKEIYALFNKKFSSFALYEGKNGETFTPYQSSLRFHPGEQDKTHINGLRKWLDSFQLDTASRDSVSLREIKKGGRADLICKILQVYEVTTDEWMVFVWDGTDAPRLQIQANLGDEKENPLTLQMESHPLPRDILCKFPTVGTILRIRVREGIEKLSLPSLVCRWARFINLTFEVQAGFWYGVFIPCTKIRFVPNEDPLVLKRQRDFEERVSSKWDRMPNTSFPWPSHITETVSEDVPFVTLLDIITYSKVTAKFKCVVRVVAALPWMAEDFRSPSGTYRIRLTLEDPTSRIHAFVYAEDGITLFDGHPSIRDMKRKRNKLLGIPESDDGNESGDSPRDPPWVQCCIKSYYADRSRMWESREYRIFGTRLIC</sequence>
<evidence type="ECO:0000256" key="2">
    <source>
        <dbReference type="ARBA" id="ARBA00022454"/>
    </source>
</evidence>
<dbReference type="Gene3D" id="2.40.50.140">
    <property type="entry name" value="Nucleic acid-binding proteins"/>
    <property type="match status" value="2"/>
</dbReference>
<dbReference type="GO" id="GO:0032210">
    <property type="term" value="P:regulation of telomere maintenance via telomerase"/>
    <property type="evidence" value="ECO:0007669"/>
    <property type="project" value="TreeGrafter"/>
</dbReference>
<proteinExistence type="predicted"/>
<evidence type="ECO:0000256" key="4">
    <source>
        <dbReference type="ARBA" id="ARBA00023125"/>
    </source>
</evidence>
<protein>
    <recommendedName>
        <fullName evidence="5">Telomeric single stranded DNA binding POT1/Cdc13 domain-containing protein</fullName>
    </recommendedName>
</protein>
<dbReference type="SMART" id="SM00976">
    <property type="entry name" value="Telo_bind"/>
    <property type="match status" value="1"/>
</dbReference>
<accession>A0AAD3Y0V0</accession>
<dbReference type="CDD" id="cd04497">
    <property type="entry name" value="hPOT1_OB1_like"/>
    <property type="match status" value="1"/>
</dbReference>
<dbReference type="PANTHER" id="PTHR14513:SF0">
    <property type="entry name" value="PROTECTION OF TELOMERES PROTEIN 1"/>
    <property type="match status" value="1"/>
</dbReference>
<evidence type="ECO:0000259" key="5">
    <source>
        <dbReference type="SMART" id="SM00976"/>
    </source>
</evidence>
<dbReference type="GO" id="GO:0016233">
    <property type="term" value="P:telomere capping"/>
    <property type="evidence" value="ECO:0007669"/>
    <property type="project" value="TreeGrafter"/>
</dbReference>
<dbReference type="InterPro" id="IPR012340">
    <property type="entry name" value="NA-bd_OB-fold"/>
</dbReference>
<dbReference type="GO" id="GO:0098505">
    <property type="term" value="F:G-rich strand telomeric DNA binding"/>
    <property type="evidence" value="ECO:0007669"/>
    <property type="project" value="TreeGrafter"/>
</dbReference>
<reference evidence="6" key="1">
    <citation type="submission" date="2023-05" db="EMBL/GenBank/DDBJ databases">
        <title>Nepenthes gracilis genome sequencing.</title>
        <authorList>
            <person name="Fukushima K."/>
        </authorList>
    </citation>
    <scope>NUCLEOTIDE SEQUENCE</scope>
    <source>
        <strain evidence="6">SING2019-196</strain>
    </source>
</reference>
<dbReference type="GO" id="GO:0010521">
    <property type="term" value="F:telomerase inhibitor activity"/>
    <property type="evidence" value="ECO:0007669"/>
    <property type="project" value="TreeGrafter"/>
</dbReference>
<dbReference type="GO" id="GO:0000783">
    <property type="term" value="C:nuclear telomere cap complex"/>
    <property type="evidence" value="ECO:0007669"/>
    <property type="project" value="TreeGrafter"/>
</dbReference>
<evidence type="ECO:0000256" key="3">
    <source>
        <dbReference type="ARBA" id="ARBA00022895"/>
    </source>
</evidence>
<evidence type="ECO:0000313" key="6">
    <source>
        <dbReference type="EMBL" id="GMH23370.1"/>
    </source>
</evidence>
<dbReference type="InterPro" id="IPR057620">
    <property type="entry name" value="POT1A/B-like_OB"/>
</dbReference>
<dbReference type="InterPro" id="IPR011564">
    <property type="entry name" value="Telomer_end-bd_POT1/Cdc13"/>
</dbReference>
<dbReference type="SUPFAM" id="SSF50249">
    <property type="entry name" value="Nucleic acid-binding proteins"/>
    <property type="match status" value="2"/>
</dbReference>
<dbReference type="EMBL" id="BSYO01000026">
    <property type="protein sequence ID" value="GMH23370.1"/>
    <property type="molecule type" value="Genomic_DNA"/>
</dbReference>
<evidence type="ECO:0000256" key="1">
    <source>
        <dbReference type="ARBA" id="ARBA00004574"/>
    </source>
</evidence>
<keyword evidence="4" id="KW-0238">DNA-binding</keyword>
<gene>
    <name evidence="6" type="ORF">Nepgr_025213</name>
</gene>
<dbReference type="AlphaFoldDB" id="A0AAD3Y0V0"/>
<dbReference type="InterPro" id="IPR028389">
    <property type="entry name" value="POT1"/>
</dbReference>
<dbReference type="Pfam" id="PF02765">
    <property type="entry name" value="POT1"/>
    <property type="match status" value="1"/>
</dbReference>
<dbReference type="PANTHER" id="PTHR14513">
    <property type="entry name" value="PROTECTION OF TELOMERES 1"/>
    <property type="match status" value="1"/>
</dbReference>
<keyword evidence="2" id="KW-0158">Chromosome</keyword>
<keyword evidence="7" id="KW-1185">Reference proteome</keyword>
<keyword evidence="3" id="KW-0779">Telomere</keyword>
<feature type="domain" description="Telomeric single stranded DNA binding POT1/Cdc13" evidence="5">
    <location>
        <begin position="9"/>
        <end position="144"/>
    </location>
</feature>
<organism evidence="6 7">
    <name type="scientific">Nepenthes gracilis</name>
    <name type="common">Slender pitcher plant</name>
    <dbReference type="NCBI Taxonomy" id="150966"/>
    <lineage>
        <taxon>Eukaryota</taxon>
        <taxon>Viridiplantae</taxon>
        <taxon>Streptophyta</taxon>
        <taxon>Embryophyta</taxon>
        <taxon>Tracheophyta</taxon>
        <taxon>Spermatophyta</taxon>
        <taxon>Magnoliopsida</taxon>
        <taxon>eudicotyledons</taxon>
        <taxon>Gunneridae</taxon>
        <taxon>Pentapetalae</taxon>
        <taxon>Caryophyllales</taxon>
        <taxon>Nepenthaceae</taxon>
        <taxon>Nepenthes</taxon>
    </lineage>
</organism>
<dbReference type="Proteomes" id="UP001279734">
    <property type="component" value="Unassembled WGS sequence"/>
</dbReference>
<comment type="subcellular location">
    <subcellularLocation>
        <location evidence="1">Chromosome</location>
        <location evidence="1">Telomere</location>
    </subcellularLocation>
</comment>
<name>A0AAD3Y0V0_NEPGR</name>
<comment type="caution">
    <text evidence="6">The sequence shown here is derived from an EMBL/GenBank/DDBJ whole genome shotgun (WGS) entry which is preliminary data.</text>
</comment>
<evidence type="ECO:0000313" key="7">
    <source>
        <dbReference type="Proteomes" id="UP001279734"/>
    </source>
</evidence>